<evidence type="ECO:0000259" key="10">
    <source>
        <dbReference type="SMART" id="SM00134"/>
    </source>
</evidence>
<keyword evidence="12" id="KW-1185">Reference proteome</keyword>
<evidence type="ECO:0000256" key="3">
    <source>
        <dbReference type="ARBA" id="ARBA00022475"/>
    </source>
</evidence>
<dbReference type="AlphaFoldDB" id="A0A437CIK1"/>
<dbReference type="OrthoDB" id="5945173at2759"/>
<evidence type="ECO:0000256" key="1">
    <source>
        <dbReference type="ARBA" id="ARBA00004236"/>
    </source>
</evidence>
<dbReference type="Gene3D" id="2.10.60.10">
    <property type="entry name" value="CD59"/>
    <property type="match status" value="2"/>
</dbReference>
<dbReference type="GO" id="GO:0005576">
    <property type="term" value="C:extracellular region"/>
    <property type="evidence" value="ECO:0007669"/>
    <property type="project" value="UniProtKB-SubCell"/>
</dbReference>
<feature type="transmembrane region" description="Helical" evidence="8">
    <location>
        <begin position="181"/>
        <end position="201"/>
    </location>
</feature>
<reference evidence="11 12" key="1">
    <citation type="submission" date="2018-11" db="EMBL/GenBank/DDBJ databases">
        <authorList>
            <person name="Lopez-Roques C."/>
            <person name="Donnadieu C."/>
            <person name="Bouchez O."/>
            <person name="Klopp C."/>
            <person name="Cabau C."/>
            <person name="Zahm M."/>
        </authorList>
    </citation>
    <scope>NUCLEOTIDE SEQUENCE [LARGE SCALE GENOMIC DNA]</scope>
    <source>
        <strain evidence="11">RS831</strain>
        <tissue evidence="11">Whole body</tissue>
    </source>
</reference>
<feature type="chain" id="PRO_5019041023" description="UPAR/Ly6 domain-containing protein" evidence="9">
    <location>
        <begin position="19"/>
        <end position="202"/>
    </location>
</feature>
<keyword evidence="6 8" id="KW-0472">Membrane</keyword>
<keyword evidence="4" id="KW-0964">Secreted</keyword>
<dbReference type="SMART" id="SM00134">
    <property type="entry name" value="LU"/>
    <property type="match status" value="2"/>
</dbReference>
<keyword evidence="8" id="KW-1133">Transmembrane helix</keyword>
<feature type="domain" description="UPAR/Ly6" evidence="10">
    <location>
        <begin position="110"/>
        <end position="191"/>
    </location>
</feature>
<evidence type="ECO:0000313" key="12">
    <source>
        <dbReference type="Proteomes" id="UP000283210"/>
    </source>
</evidence>
<feature type="signal peptide" evidence="9">
    <location>
        <begin position="1"/>
        <end position="18"/>
    </location>
</feature>
<evidence type="ECO:0000256" key="7">
    <source>
        <dbReference type="ARBA" id="ARBA00023180"/>
    </source>
</evidence>
<dbReference type="InterPro" id="IPR035076">
    <property type="entry name" value="Toxin/TOLIP"/>
</dbReference>
<protein>
    <recommendedName>
        <fullName evidence="10">UPAR/Ly6 domain-containing protein</fullName>
    </recommendedName>
</protein>
<keyword evidence="5 9" id="KW-0732">Signal</keyword>
<keyword evidence="3" id="KW-1003">Cell membrane</keyword>
<dbReference type="PANTHER" id="PTHR20914">
    <property type="entry name" value="LY6/PLAUR DOMAIN-CONTAINING PROTEIN 8"/>
    <property type="match status" value="1"/>
</dbReference>
<accession>A0A437CIK1</accession>
<dbReference type="Pfam" id="PF00087">
    <property type="entry name" value="Toxin_TOLIP"/>
    <property type="match status" value="1"/>
</dbReference>
<evidence type="ECO:0000256" key="9">
    <source>
        <dbReference type="SAM" id="SignalP"/>
    </source>
</evidence>
<keyword evidence="8" id="KW-0812">Transmembrane</keyword>
<evidence type="ECO:0000313" key="11">
    <source>
        <dbReference type="EMBL" id="RVE62497.1"/>
    </source>
</evidence>
<dbReference type="InterPro" id="IPR050918">
    <property type="entry name" value="CNF-like_PLA2_Inhibitor"/>
</dbReference>
<reference evidence="11 12" key="2">
    <citation type="submission" date="2019-01" db="EMBL/GenBank/DDBJ databases">
        <title>A chromosome length genome reference of the Java medaka (oryzias javanicus).</title>
        <authorList>
            <person name="Herpin A."/>
            <person name="Takehana Y."/>
            <person name="Naruse K."/>
            <person name="Ansai S."/>
            <person name="Kawaguchi M."/>
        </authorList>
    </citation>
    <scope>NUCLEOTIDE SEQUENCE [LARGE SCALE GENOMIC DNA]</scope>
    <source>
        <strain evidence="11">RS831</strain>
        <tissue evidence="11">Whole body</tissue>
    </source>
</reference>
<evidence type="ECO:0000256" key="6">
    <source>
        <dbReference type="ARBA" id="ARBA00023136"/>
    </source>
</evidence>
<sequence>MNFFTVLLGIWLLSKADALKCYECSTSNPEGCIGNEVDCPENYQCASVFSKGGSPSQKTQAKACFLPELCGEFSSNFGEENTLSISKCCNSDLCNTAPVPEPSEPVPNGLKCYGCVGDDCNRTVNCEGIQDHCSTLTASLVIVKKTTKGCASKNVCTFANIGKWGVGVKTTCCKGNFCNGATTAAATASLFVGPLVFFVLFS</sequence>
<dbReference type="InterPro" id="IPR016054">
    <property type="entry name" value="LY6_UPA_recep-like"/>
</dbReference>
<dbReference type="EMBL" id="CM012452">
    <property type="protein sequence ID" value="RVE62497.1"/>
    <property type="molecule type" value="Genomic_DNA"/>
</dbReference>
<evidence type="ECO:0000256" key="2">
    <source>
        <dbReference type="ARBA" id="ARBA00004613"/>
    </source>
</evidence>
<dbReference type="InterPro" id="IPR045860">
    <property type="entry name" value="Snake_toxin-like_sf"/>
</dbReference>
<evidence type="ECO:0000256" key="5">
    <source>
        <dbReference type="ARBA" id="ARBA00022729"/>
    </source>
</evidence>
<proteinExistence type="predicted"/>
<evidence type="ECO:0000256" key="8">
    <source>
        <dbReference type="SAM" id="Phobius"/>
    </source>
</evidence>
<keyword evidence="7" id="KW-0325">Glycoprotein</keyword>
<feature type="domain" description="UPAR/Ly6" evidence="10">
    <location>
        <begin position="19"/>
        <end position="107"/>
    </location>
</feature>
<comment type="subcellular location">
    <subcellularLocation>
        <location evidence="1">Cell membrane</location>
    </subcellularLocation>
    <subcellularLocation>
        <location evidence="2">Secreted</location>
    </subcellularLocation>
</comment>
<dbReference type="Proteomes" id="UP000283210">
    <property type="component" value="Chromosome 16"/>
</dbReference>
<dbReference type="PANTHER" id="PTHR20914:SF26">
    <property type="entry name" value="PHOSPHOLIPASE A2 INHIBITOR CNF-LIKE"/>
    <property type="match status" value="1"/>
</dbReference>
<organism evidence="11 12">
    <name type="scientific">Oryzias javanicus</name>
    <name type="common">Javanese ricefish</name>
    <name type="synonym">Aplocheilus javanicus</name>
    <dbReference type="NCBI Taxonomy" id="123683"/>
    <lineage>
        <taxon>Eukaryota</taxon>
        <taxon>Metazoa</taxon>
        <taxon>Chordata</taxon>
        <taxon>Craniata</taxon>
        <taxon>Vertebrata</taxon>
        <taxon>Euteleostomi</taxon>
        <taxon>Actinopterygii</taxon>
        <taxon>Neopterygii</taxon>
        <taxon>Teleostei</taxon>
        <taxon>Neoteleostei</taxon>
        <taxon>Acanthomorphata</taxon>
        <taxon>Ovalentaria</taxon>
        <taxon>Atherinomorphae</taxon>
        <taxon>Beloniformes</taxon>
        <taxon>Adrianichthyidae</taxon>
        <taxon>Oryziinae</taxon>
        <taxon>Oryzias</taxon>
    </lineage>
</organism>
<dbReference type="Pfam" id="PF00021">
    <property type="entry name" value="UPAR_LY6"/>
    <property type="match status" value="1"/>
</dbReference>
<name>A0A437CIK1_ORYJA</name>
<dbReference type="GO" id="GO:0005886">
    <property type="term" value="C:plasma membrane"/>
    <property type="evidence" value="ECO:0007669"/>
    <property type="project" value="UniProtKB-SubCell"/>
</dbReference>
<dbReference type="SUPFAM" id="SSF57302">
    <property type="entry name" value="Snake toxin-like"/>
    <property type="match status" value="2"/>
</dbReference>
<gene>
    <name evidence="11" type="ORF">OJAV_G00157750</name>
</gene>
<evidence type="ECO:0000256" key="4">
    <source>
        <dbReference type="ARBA" id="ARBA00022525"/>
    </source>
</evidence>